<name>A0A183V6Q7_TOXCA</name>
<organism evidence="1 2">
    <name type="scientific">Toxocara canis</name>
    <name type="common">Canine roundworm</name>
    <dbReference type="NCBI Taxonomy" id="6265"/>
    <lineage>
        <taxon>Eukaryota</taxon>
        <taxon>Metazoa</taxon>
        <taxon>Ecdysozoa</taxon>
        <taxon>Nematoda</taxon>
        <taxon>Chromadorea</taxon>
        <taxon>Rhabditida</taxon>
        <taxon>Spirurina</taxon>
        <taxon>Ascaridomorpha</taxon>
        <taxon>Ascaridoidea</taxon>
        <taxon>Toxocaridae</taxon>
        <taxon>Toxocara</taxon>
    </lineage>
</organism>
<dbReference type="Proteomes" id="UP000050794">
    <property type="component" value="Unassembled WGS sequence"/>
</dbReference>
<dbReference type="WBParaSite" id="TCNE_0001642801-mRNA-1">
    <property type="protein sequence ID" value="TCNE_0001642801-mRNA-1"/>
    <property type="gene ID" value="TCNE_0001642801"/>
</dbReference>
<evidence type="ECO:0000313" key="1">
    <source>
        <dbReference type="Proteomes" id="UP000050794"/>
    </source>
</evidence>
<evidence type="ECO:0000313" key="2">
    <source>
        <dbReference type="WBParaSite" id="TCNE_0001642801-mRNA-1"/>
    </source>
</evidence>
<reference evidence="2" key="1">
    <citation type="submission" date="2016-06" db="UniProtKB">
        <authorList>
            <consortium name="WormBaseParasite"/>
        </authorList>
    </citation>
    <scope>IDENTIFICATION</scope>
</reference>
<dbReference type="AlphaFoldDB" id="A0A183V6Q7"/>
<proteinExistence type="predicted"/>
<protein>
    <submittedName>
        <fullName evidence="2">Ovule protein</fullName>
    </submittedName>
</protein>
<keyword evidence="1" id="KW-1185">Reference proteome</keyword>
<sequence>LHNPLVLLESVCLESRVFLCGVDGGCSGIGAVEIELLVKNSAKRRGTRLSGEQEVRLTEYHFSKL</sequence>
<accession>A0A183V6Q7</accession>